<dbReference type="Pfam" id="PF17131">
    <property type="entry name" value="LolA_like"/>
    <property type="match status" value="1"/>
</dbReference>
<dbReference type="CDD" id="cd16329">
    <property type="entry name" value="LolA_like"/>
    <property type="match status" value="1"/>
</dbReference>
<sequence>MYILRIATLILASLFLCPTAFAEDLTARQIMERQKELHEAPSEKASLIMILVDRKGTKKKRTVRSFKKTLDNGLSRSLMIFTEPADLEGTSILSVETEPGKGSQWLFLPATKSMQRISSSSKTDYFMGTDLTYEDMESDDLDNFEMALTGSETLDNQDCWVIEVTPASDEKRKASGYSKRVFYIRKDIVFTVKTEFFDRRGRELKIQTNHDLENIRGDMWMAKKTLIDNKRARHKTLVGLAALDVDAKLDDDIFTERFVSSGRRPQ</sequence>
<dbReference type="Proteomes" id="UP000269883">
    <property type="component" value="Chromosome"/>
</dbReference>
<dbReference type="AlphaFoldDB" id="A0A2Z6AVL2"/>
<name>A0A2Z6AVL2_9BACT</name>
<dbReference type="KEGG" id="dfl:DFE_0563"/>
<evidence type="ECO:0000313" key="3">
    <source>
        <dbReference type="EMBL" id="BBD07289.1"/>
    </source>
</evidence>
<keyword evidence="4" id="KW-1185">Reference proteome</keyword>
<protein>
    <recommendedName>
        <fullName evidence="2">Uncharacterized protein TP-0789 domain-containing protein</fullName>
    </recommendedName>
</protein>
<dbReference type="InterPro" id="IPR033399">
    <property type="entry name" value="TP_0789-like"/>
</dbReference>
<evidence type="ECO:0000256" key="1">
    <source>
        <dbReference type="SAM" id="SignalP"/>
    </source>
</evidence>
<proteinExistence type="predicted"/>
<evidence type="ECO:0000313" key="4">
    <source>
        <dbReference type="Proteomes" id="UP000269883"/>
    </source>
</evidence>
<feature type="chain" id="PRO_5016347517" description="Uncharacterized protein TP-0789 domain-containing protein" evidence="1">
    <location>
        <begin position="23"/>
        <end position="266"/>
    </location>
</feature>
<evidence type="ECO:0000259" key="2">
    <source>
        <dbReference type="Pfam" id="PF17131"/>
    </source>
</evidence>
<feature type="signal peptide" evidence="1">
    <location>
        <begin position="1"/>
        <end position="22"/>
    </location>
</feature>
<accession>A0A2Z6AVL2</accession>
<organism evidence="3 4">
    <name type="scientific">Desulfovibrio ferrophilus</name>
    <dbReference type="NCBI Taxonomy" id="241368"/>
    <lineage>
        <taxon>Bacteria</taxon>
        <taxon>Pseudomonadati</taxon>
        <taxon>Thermodesulfobacteriota</taxon>
        <taxon>Desulfovibrionia</taxon>
        <taxon>Desulfovibrionales</taxon>
        <taxon>Desulfovibrionaceae</taxon>
        <taxon>Desulfovibrio</taxon>
    </lineage>
</organism>
<reference evidence="3 4" key="1">
    <citation type="journal article" date="2018" name="Sci. Adv.">
        <title>Multi-heme cytochromes provide a pathway for survival in energy-limited environments.</title>
        <authorList>
            <person name="Deng X."/>
            <person name="Dohmae N."/>
            <person name="Nealson K.H."/>
            <person name="Hashimoto K."/>
            <person name="Okamoto A."/>
        </authorList>
    </citation>
    <scope>NUCLEOTIDE SEQUENCE [LARGE SCALE GENOMIC DNA]</scope>
    <source>
        <strain evidence="3 4">IS5</strain>
    </source>
</reference>
<feature type="domain" description="Uncharacterized protein TP-0789" evidence="2">
    <location>
        <begin position="75"/>
        <end position="259"/>
    </location>
</feature>
<dbReference type="Gene3D" id="2.50.20.10">
    <property type="entry name" value="Lipoprotein localisation LolA/LolB/LppX"/>
    <property type="match status" value="1"/>
</dbReference>
<dbReference type="EMBL" id="AP017378">
    <property type="protein sequence ID" value="BBD07289.1"/>
    <property type="molecule type" value="Genomic_DNA"/>
</dbReference>
<gene>
    <name evidence="3" type="ORF">DFE_0563</name>
</gene>
<dbReference type="RefSeq" id="WP_172961611.1">
    <property type="nucleotide sequence ID" value="NZ_AP017378.1"/>
</dbReference>
<keyword evidence="1" id="KW-0732">Signal</keyword>